<dbReference type="RefSeq" id="WP_126551890.1">
    <property type="nucleotide sequence ID" value="NZ_BIFS01000001.1"/>
</dbReference>
<dbReference type="EMBL" id="BIFS01000001">
    <property type="protein sequence ID" value="GCE20180.1"/>
    <property type="molecule type" value="Genomic_DNA"/>
</dbReference>
<dbReference type="OrthoDB" id="165099at2"/>
<organism evidence="1 2">
    <name type="scientific">Dictyobacter kobayashii</name>
    <dbReference type="NCBI Taxonomy" id="2014872"/>
    <lineage>
        <taxon>Bacteria</taxon>
        <taxon>Bacillati</taxon>
        <taxon>Chloroflexota</taxon>
        <taxon>Ktedonobacteria</taxon>
        <taxon>Ktedonobacterales</taxon>
        <taxon>Dictyobacteraceae</taxon>
        <taxon>Dictyobacter</taxon>
    </lineage>
</organism>
<dbReference type="AlphaFoldDB" id="A0A402AMF9"/>
<name>A0A402AMF9_9CHLR</name>
<keyword evidence="2" id="KW-1185">Reference proteome</keyword>
<dbReference type="Proteomes" id="UP000287188">
    <property type="component" value="Unassembled WGS sequence"/>
</dbReference>
<evidence type="ECO:0000313" key="2">
    <source>
        <dbReference type="Proteomes" id="UP000287188"/>
    </source>
</evidence>
<proteinExistence type="predicted"/>
<protein>
    <submittedName>
        <fullName evidence="1">Uncharacterized protein</fullName>
    </submittedName>
</protein>
<gene>
    <name evidence="1" type="ORF">KDK_39800</name>
</gene>
<evidence type="ECO:0000313" key="1">
    <source>
        <dbReference type="EMBL" id="GCE20180.1"/>
    </source>
</evidence>
<sequence length="74" mass="8494">MSEQSQTQQWLDKNKENPIVQFLVSWITEEMQRPLETVENIEIIPDDPDAPSEIEFVVDFADGSSATQKVQVED</sequence>
<accession>A0A402AMF9</accession>
<reference evidence="2" key="1">
    <citation type="submission" date="2018-12" db="EMBL/GenBank/DDBJ databases">
        <title>Tengunoibacter tsumagoiensis gen. nov., sp. nov., Dictyobacter kobayashii sp. nov., D. alpinus sp. nov., and D. joshuensis sp. nov. and description of Dictyobacteraceae fam. nov. within the order Ktedonobacterales isolated from Tengu-no-mugimeshi.</title>
        <authorList>
            <person name="Wang C.M."/>
            <person name="Zheng Y."/>
            <person name="Sakai Y."/>
            <person name="Toyoda A."/>
            <person name="Minakuchi Y."/>
            <person name="Abe K."/>
            <person name="Yokota A."/>
            <person name="Yabe S."/>
        </authorList>
    </citation>
    <scope>NUCLEOTIDE SEQUENCE [LARGE SCALE GENOMIC DNA]</scope>
    <source>
        <strain evidence="2">Uno11</strain>
    </source>
</reference>
<comment type="caution">
    <text evidence="1">The sequence shown here is derived from an EMBL/GenBank/DDBJ whole genome shotgun (WGS) entry which is preliminary data.</text>
</comment>